<feature type="disulfide bond" evidence="4">
    <location>
        <begin position="105"/>
        <end position="110"/>
    </location>
</feature>
<sequence length="499" mass="53811">MILRRFSNSITWILFFITSLDLVLAKTTHHAEDKTVTLNLLRTQPILQSHKATLAKRQAVVETAPLQNFYGREYTVEIGVGTPPQHFNVTIDTGSTFFWVASTECPSEECPGSRFNPKASSTYQSQFGSFRLTYAIGDARGNPATDTVTIGNSLSVPNQVFGAVTGTSNFLTNAFDNPSSGILGLGFPALQSATSGISGDPFVTNLIKNNLISAPIFSVYMNSQYQYGSLGGAAITFGGIDQTKYTGELKYTAVQPYTIIMAGINNEYLYWSVKGASIGATFTGGQPYTHAMTNEDVVFDTGSTISYAPPDVVRGLVEGITGKPGNFSEENQLYFVDCNIRNNGGQLTLQLADNIDLTVSINELIFPLETLDPRDASSCVFAFAPMQTSSTGSSLDYITYLLGQSVMRSFYTVHDMGNHRMGFAPAVLSAMTDDSLGHARPTPSQDSNWRPMNPAGTPGSGNENAASSAPAAFGSYFKQVSLNYHFAMLILVAILAVHL</sequence>
<dbReference type="SUPFAM" id="SSF50630">
    <property type="entry name" value="Acid proteases"/>
    <property type="match status" value="1"/>
</dbReference>
<dbReference type="PROSITE" id="PS51767">
    <property type="entry name" value="PEPTIDASE_A1"/>
    <property type="match status" value="1"/>
</dbReference>
<evidence type="ECO:0000256" key="4">
    <source>
        <dbReference type="PIRSR" id="PIRSR601461-2"/>
    </source>
</evidence>
<evidence type="ECO:0000313" key="10">
    <source>
        <dbReference type="Proteomes" id="UP001209540"/>
    </source>
</evidence>
<keyword evidence="5" id="KW-0645">Protease</keyword>
<dbReference type="Pfam" id="PF00026">
    <property type="entry name" value="Asp"/>
    <property type="match status" value="1"/>
</dbReference>
<evidence type="ECO:0000256" key="1">
    <source>
        <dbReference type="ARBA" id="ARBA00007447"/>
    </source>
</evidence>
<dbReference type="PANTHER" id="PTHR47966:SF51">
    <property type="entry name" value="BETA-SITE APP-CLEAVING ENZYME, ISOFORM A-RELATED"/>
    <property type="match status" value="1"/>
</dbReference>
<evidence type="ECO:0000256" key="2">
    <source>
        <dbReference type="ARBA" id="ARBA00022750"/>
    </source>
</evidence>
<comment type="caution">
    <text evidence="9">The sequence shown here is derived from an EMBL/GenBank/DDBJ whole genome shotgun (WGS) entry which is preliminary data.</text>
</comment>
<keyword evidence="7" id="KW-0732">Signal</keyword>
<dbReference type="PRINTS" id="PR00792">
    <property type="entry name" value="PEPSIN"/>
</dbReference>
<feature type="domain" description="Peptidase A1" evidence="8">
    <location>
        <begin position="74"/>
        <end position="424"/>
    </location>
</feature>
<accession>A0AAD5JP56</accession>
<feature type="chain" id="PRO_5041939638" evidence="7">
    <location>
        <begin position="26"/>
        <end position="499"/>
    </location>
</feature>
<proteinExistence type="inferred from homology"/>
<dbReference type="InterPro" id="IPR033121">
    <property type="entry name" value="PEPTIDASE_A1"/>
</dbReference>
<dbReference type="GO" id="GO:0004190">
    <property type="term" value="F:aspartic-type endopeptidase activity"/>
    <property type="evidence" value="ECO:0007669"/>
    <property type="project" value="UniProtKB-KW"/>
</dbReference>
<keyword evidence="5" id="KW-0378">Hydrolase</keyword>
<organism evidence="9 10">
    <name type="scientific">Phascolomyces articulosus</name>
    <dbReference type="NCBI Taxonomy" id="60185"/>
    <lineage>
        <taxon>Eukaryota</taxon>
        <taxon>Fungi</taxon>
        <taxon>Fungi incertae sedis</taxon>
        <taxon>Mucoromycota</taxon>
        <taxon>Mucoromycotina</taxon>
        <taxon>Mucoromycetes</taxon>
        <taxon>Mucorales</taxon>
        <taxon>Lichtheimiaceae</taxon>
        <taxon>Phascolomyces</taxon>
    </lineage>
</organism>
<evidence type="ECO:0000256" key="6">
    <source>
        <dbReference type="SAM" id="MobiDB-lite"/>
    </source>
</evidence>
<dbReference type="Gene3D" id="2.40.70.10">
    <property type="entry name" value="Acid Proteases"/>
    <property type="match status" value="2"/>
</dbReference>
<dbReference type="InterPro" id="IPR021109">
    <property type="entry name" value="Peptidase_aspartic_dom_sf"/>
</dbReference>
<dbReference type="GO" id="GO:0006508">
    <property type="term" value="P:proteolysis"/>
    <property type="evidence" value="ECO:0007669"/>
    <property type="project" value="UniProtKB-KW"/>
</dbReference>
<evidence type="ECO:0000256" key="7">
    <source>
        <dbReference type="SAM" id="SignalP"/>
    </source>
</evidence>
<feature type="active site" evidence="3">
    <location>
        <position position="92"/>
    </location>
</feature>
<reference evidence="9" key="1">
    <citation type="journal article" date="2022" name="IScience">
        <title>Evolution of zygomycete secretomes and the origins of terrestrial fungal ecologies.</title>
        <authorList>
            <person name="Chang Y."/>
            <person name="Wang Y."/>
            <person name="Mondo S."/>
            <person name="Ahrendt S."/>
            <person name="Andreopoulos W."/>
            <person name="Barry K."/>
            <person name="Beard J."/>
            <person name="Benny G.L."/>
            <person name="Blankenship S."/>
            <person name="Bonito G."/>
            <person name="Cuomo C."/>
            <person name="Desiro A."/>
            <person name="Gervers K.A."/>
            <person name="Hundley H."/>
            <person name="Kuo A."/>
            <person name="LaButti K."/>
            <person name="Lang B.F."/>
            <person name="Lipzen A."/>
            <person name="O'Donnell K."/>
            <person name="Pangilinan J."/>
            <person name="Reynolds N."/>
            <person name="Sandor L."/>
            <person name="Smith M.E."/>
            <person name="Tsang A."/>
            <person name="Grigoriev I.V."/>
            <person name="Stajich J.E."/>
            <person name="Spatafora J.W."/>
        </authorList>
    </citation>
    <scope>NUCLEOTIDE SEQUENCE</scope>
    <source>
        <strain evidence="9">RSA 2281</strain>
    </source>
</reference>
<reference evidence="9" key="2">
    <citation type="submission" date="2023-02" db="EMBL/GenBank/DDBJ databases">
        <authorList>
            <consortium name="DOE Joint Genome Institute"/>
            <person name="Mondo S.J."/>
            <person name="Chang Y."/>
            <person name="Wang Y."/>
            <person name="Ahrendt S."/>
            <person name="Andreopoulos W."/>
            <person name="Barry K."/>
            <person name="Beard J."/>
            <person name="Benny G.L."/>
            <person name="Blankenship S."/>
            <person name="Bonito G."/>
            <person name="Cuomo C."/>
            <person name="Desiro A."/>
            <person name="Gervers K.A."/>
            <person name="Hundley H."/>
            <person name="Kuo A."/>
            <person name="LaButti K."/>
            <person name="Lang B.F."/>
            <person name="Lipzen A."/>
            <person name="O'Donnell K."/>
            <person name="Pangilinan J."/>
            <person name="Reynolds N."/>
            <person name="Sandor L."/>
            <person name="Smith M.W."/>
            <person name="Tsang A."/>
            <person name="Grigoriev I.V."/>
            <person name="Stajich J.E."/>
            <person name="Spatafora J.W."/>
        </authorList>
    </citation>
    <scope>NUCLEOTIDE SEQUENCE</scope>
    <source>
        <strain evidence="9">RSA 2281</strain>
    </source>
</reference>
<evidence type="ECO:0000259" key="8">
    <source>
        <dbReference type="PROSITE" id="PS51767"/>
    </source>
</evidence>
<evidence type="ECO:0000256" key="5">
    <source>
        <dbReference type="RuleBase" id="RU000454"/>
    </source>
</evidence>
<name>A0AAD5JP56_9FUNG</name>
<feature type="signal peptide" evidence="7">
    <location>
        <begin position="1"/>
        <end position="25"/>
    </location>
</feature>
<keyword evidence="4" id="KW-1015">Disulfide bond</keyword>
<dbReference type="InterPro" id="IPR001969">
    <property type="entry name" value="Aspartic_peptidase_AS"/>
</dbReference>
<dbReference type="AlphaFoldDB" id="A0AAD5JP56"/>
<dbReference type="PANTHER" id="PTHR47966">
    <property type="entry name" value="BETA-SITE APP-CLEAVING ENZYME, ISOFORM A-RELATED"/>
    <property type="match status" value="1"/>
</dbReference>
<dbReference type="CDD" id="cd05471">
    <property type="entry name" value="pepsin_like"/>
    <property type="match status" value="1"/>
</dbReference>
<keyword evidence="10" id="KW-1185">Reference proteome</keyword>
<comment type="similarity">
    <text evidence="1 5">Belongs to the peptidase A1 family.</text>
</comment>
<evidence type="ECO:0000313" key="9">
    <source>
        <dbReference type="EMBL" id="KAI9248005.1"/>
    </source>
</evidence>
<dbReference type="InterPro" id="IPR034164">
    <property type="entry name" value="Pepsin-like_dom"/>
</dbReference>
<dbReference type="EMBL" id="JAIXMP010000040">
    <property type="protein sequence ID" value="KAI9248005.1"/>
    <property type="molecule type" value="Genomic_DNA"/>
</dbReference>
<feature type="region of interest" description="Disordered" evidence="6">
    <location>
        <begin position="434"/>
        <end position="464"/>
    </location>
</feature>
<gene>
    <name evidence="9" type="ORF">BDA99DRAFT_525527</name>
</gene>
<protein>
    <submittedName>
        <fullName evidence="9">Aspartic peptidase domain-containing protein</fullName>
    </submittedName>
</protein>
<dbReference type="InterPro" id="IPR001461">
    <property type="entry name" value="Aspartic_peptidase_A1"/>
</dbReference>
<evidence type="ECO:0000256" key="3">
    <source>
        <dbReference type="PIRSR" id="PIRSR601461-1"/>
    </source>
</evidence>
<feature type="active site" evidence="3">
    <location>
        <position position="300"/>
    </location>
</feature>
<dbReference type="Proteomes" id="UP001209540">
    <property type="component" value="Unassembled WGS sequence"/>
</dbReference>
<keyword evidence="2 5" id="KW-0064">Aspartyl protease</keyword>
<dbReference type="PROSITE" id="PS00141">
    <property type="entry name" value="ASP_PROTEASE"/>
    <property type="match status" value="1"/>
</dbReference>